<evidence type="ECO:0000313" key="1">
    <source>
        <dbReference type="EMBL" id="KAK2878263.1"/>
    </source>
</evidence>
<dbReference type="EMBL" id="JAUYZG010000019">
    <property type="protein sequence ID" value="KAK2878263.1"/>
    <property type="molecule type" value="Genomic_DNA"/>
</dbReference>
<sequence>MKHKGLTARGDSALHEGMLLTLKETDLLHSTWAASHLMPALGERTASMKATTQHEHYNTLHMNIGQSGFVSEEEQLTGGRAVTSDLSALSCDTVACAPSVIRPSANVMSDRQAETEVWQLAEPSGNTPQQCQHPLKHQHQQHQTSTTAVLAFGAALSRGEYTHLNAALKAAASAPSMEAKQLRAPGENGHIEKVTLFTTLITLTIVAATITAISL</sequence>
<proteinExistence type="predicted"/>
<comment type="caution">
    <text evidence="1">The sequence shown here is derived from an EMBL/GenBank/DDBJ whole genome shotgun (WGS) entry which is preliminary data.</text>
</comment>
<accession>A0AA88TPC5</accession>
<protein>
    <submittedName>
        <fullName evidence="1">Uncharacterized protein</fullName>
    </submittedName>
</protein>
<organism evidence="1 2">
    <name type="scientific">Cirrhinus molitorella</name>
    <name type="common">mud carp</name>
    <dbReference type="NCBI Taxonomy" id="172907"/>
    <lineage>
        <taxon>Eukaryota</taxon>
        <taxon>Metazoa</taxon>
        <taxon>Chordata</taxon>
        <taxon>Craniata</taxon>
        <taxon>Vertebrata</taxon>
        <taxon>Euteleostomi</taxon>
        <taxon>Actinopterygii</taxon>
        <taxon>Neopterygii</taxon>
        <taxon>Teleostei</taxon>
        <taxon>Ostariophysi</taxon>
        <taxon>Cypriniformes</taxon>
        <taxon>Cyprinidae</taxon>
        <taxon>Labeoninae</taxon>
        <taxon>Labeonini</taxon>
        <taxon>Cirrhinus</taxon>
    </lineage>
</organism>
<reference evidence="1" key="1">
    <citation type="submission" date="2023-08" db="EMBL/GenBank/DDBJ databases">
        <title>Chromosome-level Genome Assembly of mud carp (Cirrhinus molitorella).</title>
        <authorList>
            <person name="Liu H."/>
        </authorList>
    </citation>
    <scope>NUCLEOTIDE SEQUENCE</scope>
    <source>
        <strain evidence="1">Prfri</strain>
        <tissue evidence="1">Muscle</tissue>
    </source>
</reference>
<name>A0AA88TPC5_9TELE</name>
<evidence type="ECO:0000313" key="2">
    <source>
        <dbReference type="Proteomes" id="UP001187343"/>
    </source>
</evidence>
<dbReference type="AlphaFoldDB" id="A0AA88TPC5"/>
<keyword evidence="2" id="KW-1185">Reference proteome</keyword>
<dbReference type="Proteomes" id="UP001187343">
    <property type="component" value="Unassembled WGS sequence"/>
</dbReference>
<gene>
    <name evidence="1" type="ORF">Q8A67_019054</name>
</gene>